<evidence type="ECO:0000259" key="1">
    <source>
        <dbReference type="Pfam" id="PF14551"/>
    </source>
</evidence>
<comment type="caution">
    <text evidence="2">The sequence shown here is derived from an EMBL/GenBank/DDBJ whole genome shotgun (WGS) entry which is preliminary data.</text>
</comment>
<accession>A0A8S2SKJ7</accession>
<evidence type="ECO:0000313" key="3">
    <source>
        <dbReference type="Proteomes" id="UP000676336"/>
    </source>
</evidence>
<dbReference type="AlphaFoldDB" id="A0A8S2SKJ7"/>
<dbReference type="Gene3D" id="3.30.1640.10">
    <property type="entry name" value="mini-chromosome maintenance (MCM) complex, chain A, domain 1"/>
    <property type="match status" value="1"/>
</dbReference>
<reference evidence="2" key="1">
    <citation type="submission" date="2021-02" db="EMBL/GenBank/DDBJ databases">
        <authorList>
            <person name="Nowell W R."/>
        </authorList>
    </citation>
    <scope>NUCLEOTIDE SEQUENCE</scope>
</reference>
<evidence type="ECO:0000313" key="2">
    <source>
        <dbReference type="EMBL" id="CAF4236856.1"/>
    </source>
</evidence>
<dbReference type="EMBL" id="CAJOBI010024534">
    <property type="protein sequence ID" value="CAF4236856.1"/>
    <property type="molecule type" value="Genomic_DNA"/>
</dbReference>
<name>A0A8S2SKJ7_9BILA</name>
<protein>
    <recommendedName>
        <fullName evidence="1">MCM N-terminal domain-containing protein</fullName>
    </recommendedName>
</protein>
<dbReference type="InterPro" id="IPR027925">
    <property type="entry name" value="MCM_N"/>
</dbReference>
<feature type="non-terminal residue" evidence="2">
    <location>
        <position position="1"/>
    </location>
</feature>
<dbReference type="InterPro" id="IPR012340">
    <property type="entry name" value="NA-bd_OB-fold"/>
</dbReference>
<feature type="domain" description="MCM N-terminal" evidence="1">
    <location>
        <begin position="1"/>
        <end position="77"/>
    </location>
</feature>
<proteinExistence type="predicted"/>
<feature type="non-terminal residue" evidence="2">
    <location>
        <position position="81"/>
    </location>
</feature>
<organism evidence="2 3">
    <name type="scientific">Rotaria magnacalcarata</name>
    <dbReference type="NCBI Taxonomy" id="392030"/>
    <lineage>
        <taxon>Eukaryota</taxon>
        <taxon>Metazoa</taxon>
        <taxon>Spiralia</taxon>
        <taxon>Gnathifera</taxon>
        <taxon>Rotifera</taxon>
        <taxon>Eurotatoria</taxon>
        <taxon>Bdelloidea</taxon>
        <taxon>Philodinida</taxon>
        <taxon>Philodinidae</taxon>
        <taxon>Rotaria</taxon>
    </lineage>
</organism>
<gene>
    <name evidence="2" type="ORF">SMN809_LOCUS23393</name>
</gene>
<dbReference type="SUPFAM" id="SSF50249">
    <property type="entry name" value="Nucleic acid-binding proteins"/>
    <property type="match status" value="1"/>
</dbReference>
<dbReference type="Pfam" id="PF14551">
    <property type="entry name" value="MCM_N"/>
    <property type="match status" value="1"/>
</dbReference>
<dbReference type="Proteomes" id="UP000676336">
    <property type="component" value="Unassembled WGS sequence"/>
</dbReference>
<sequence>KIKDFLNEFEIDTADGYKASKYAKQLRNLANREQTTLVVDIDDIALVDPELAEAITENCRRYTQLFSQVIQEMLPELKDKE</sequence>